<dbReference type="EMBL" id="JARBHB010000005">
    <property type="protein sequence ID" value="KAJ8883207.1"/>
    <property type="molecule type" value="Genomic_DNA"/>
</dbReference>
<protein>
    <submittedName>
        <fullName evidence="3">Uncharacterized protein</fullName>
    </submittedName>
</protein>
<keyword evidence="2" id="KW-1133">Transmembrane helix</keyword>
<keyword evidence="2" id="KW-0472">Membrane</keyword>
<proteinExistence type="predicted"/>
<accession>A0ABQ9HG50</accession>
<name>A0ABQ9HG50_9NEOP</name>
<gene>
    <name evidence="3" type="ORF">PR048_015047</name>
</gene>
<feature type="region of interest" description="Disordered" evidence="1">
    <location>
        <begin position="529"/>
        <end position="561"/>
    </location>
</feature>
<comment type="caution">
    <text evidence="3">The sequence shown here is derived from an EMBL/GenBank/DDBJ whole genome shotgun (WGS) entry which is preliminary data.</text>
</comment>
<sequence>MRASSQLLAVTSGATVFQADPASLSLYFPDTRRLHLLITASSLVAPIVALFAVQSVQRLPKLHPSNDGCGISRGSLIAARGTWPQKCSLYRERPIPPGRTSFDFRRGRSRIFACRNRAVRCRWSTGFLGELQFPPPLHSGAAPYLAPPPSALKTSLLRAAQISYLTLLLLLQMPLYQHMPERERGIARSYAAIRNKYELDYRATKWLSTKTNSNLLTASFLTYNKYTARRICESLGDVTGLQKSTVAGGWARTMDLHHYGPMRYPLHHDEAVRTRLLRSREVTKIISRLSAAPVLGELVVGRIHCTHDIVSLASVGSVRAQGQWAVRNNWFVVSARRCARGSPTSCTVGDVIRVVNQPRVKFPRPSAVRQPAATPPPPPTSIRPDVCRRHPCSSLIYVDCAATLNEQRKLSSWLWRDPKLRRECGLMCRRWDAVFAVVIEGCLDDWENMKWLVTTEGRQVGHYLCVPLVRWESVFPGLVCTCFMGCVVSRCSAGAATTWTPCCGPHNSGGSVAFNIEVLRADNGEVKNARAGKNGRSRENPPTSGIVRHDSHMRKSGTDPARNRTRLAVTTRREAYVCRKSKGCSRKSEHFTNEPWKKVTAPAGIYFNGRTGTDSDIITSGQCSAHTPQRRASPLVHRSTASILQRICPNFAPNHQHFDAEEAYISSDHTSIVQDVYVLEVRQRMLNSTAVSQTLAWNHPFRRMIRRASPLHTTLLATDTTAKKGNDVDALMAETFKSRDGRFARHISLAQLLPA</sequence>
<evidence type="ECO:0000313" key="4">
    <source>
        <dbReference type="Proteomes" id="UP001159363"/>
    </source>
</evidence>
<organism evidence="3 4">
    <name type="scientific">Dryococelus australis</name>
    <dbReference type="NCBI Taxonomy" id="614101"/>
    <lineage>
        <taxon>Eukaryota</taxon>
        <taxon>Metazoa</taxon>
        <taxon>Ecdysozoa</taxon>
        <taxon>Arthropoda</taxon>
        <taxon>Hexapoda</taxon>
        <taxon>Insecta</taxon>
        <taxon>Pterygota</taxon>
        <taxon>Neoptera</taxon>
        <taxon>Polyneoptera</taxon>
        <taxon>Phasmatodea</taxon>
        <taxon>Verophasmatodea</taxon>
        <taxon>Anareolatae</taxon>
        <taxon>Phasmatidae</taxon>
        <taxon>Eurycanthinae</taxon>
        <taxon>Dryococelus</taxon>
    </lineage>
</organism>
<keyword evidence="2" id="KW-0812">Transmembrane</keyword>
<evidence type="ECO:0000313" key="3">
    <source>
        <dbReference type="EMBL" id="KAJ8883207.1"/>
    </source>
</evidence>
<reference evidence="3 4" key="1">
    <citation type="submission" date="2023-02" db="EMBL/GenBank/DDBJ databases">
        <title>LHISI_Scaffold_Assembly.</title>
        <authorList>
            <person name="Stuart O.P."/>
            <person name="Cleave R."/>
            <person name="Magrath M.J.L."/>
            <person name="Mikheyev A.S."/>
        </authorList>
    </citation>
    <scope>NUCLEOTIDE SEQUENCE [LARGE SCALE GENOMIC DNA]</scope>
    <source>
        <strain evidence="3">Daus_M_001</strain>
        <tissue evidence="3">Leg muscle</tissue>
    </source>
</reference>
<evidence type="ECO:0000256" key="2">
    <source>
        <dbReference type="SAM" id="Phobius"/>
    </source>
</evidence>
<keyword evidence="4" id="KW-1185">Reference proteome</keyword>
<feature type="transmembrane region" description="Helical" evidence="2">
    <location>
        <begin position="34"/>
        <end position="53"/>
    </location>
</feature>
<dbReference type="Proteomes" id="UP001159363">
    <property type="component" value="Chromosome 4"/>
</dbReference>
<evidence type="ECO:0000256" key="1">
    <source>
        <dbReference type="SAM" id="MobiDB-lite"/>
    </source>
</evidence>